<organism evidence="1 2">
    <name type="scientific">Nostoc paludosum FACHB-159</name>
    <dbReference type="NCBI Taxonomy" id="2692908"/>
    <lineage>
        <taxon>Bacteria</taxon>
        <taxon>Bacillati</taxon>
        <taxon>Cyanobacteriota</taxon>
        <taxon>Cyanophyceae</taxon>
        <taxon>Nostocales</taxon>
        <taxon>Nostocaceae</taxon>
        <taxon>Nostoc</taxon>
    </lineage>
</organism>
<protein>
    <submittedName>
        <fullName evidence="1">Uncharacterized protein</fullName>
    </submittedName>
</protein>
<dbReference type="Proteomes" id="UP000637383">
    <property type="component" value="Unassembled WGS sequence"/>
</dbReference>
<dbReference type="RefSeq" id="WP_015136541.1">
    <property type="nucleotide sequence ID" value="NZ_JACJTU010000062.1"/>
</dbReference>
<dbReference type="InterPro" id="IPR053860">
    <property type="entry name" value="DUF6932"/>
</dbReference>
<evidence type="ECO:0000313" key="1">
    <source>
        <dbReference type="EMBL" id="MBD2738912.1"/>
    </source>
</evidence>
<keyword evidence="2" id="KW-1185">Reference proteome</keyword>
<sequence length="147" mass="17148">MIPEFDENGNLPPGVHFGEWQEFKERFGYTPKRAKMISGLEELMKQLKAAECRTIYINGSFVTNKIDPGDFDCCWDRDDVNIDYLRQNAPLILKYYDSAAQKAKYKGEIYPSDQPVDESTISIEFFQRDRKQNRKGIVAINLLEWEP</sequence>
<evidence type="ECO:0000313" key="2">
    <source>
        <dbReference type="Proteomes" id="UP000637383"/>
    </source>
</evidence>
<name>A0ABR8KLT4_9NOSO</name>
<proteinExistence type="predicted"/>
<dbReference type="Pfam" id="PF22014">
    <property type="entry name" value="DUF6932"/>
    <property type="match status" value="1"/>
</dbReference>
<accession>A0ABR8KLT4</accession>
<comment type="caution">
    <text evidence="1">The sequence shown here is derived from an EMBL/GenBank/DDBJ whole genome shotgun (WGS) entry which is preliminary data.</text>
</comment>
<reference evidence="1 2" key="1">
    <citation type="journal article" date="2020" name="ISME J.">
        <title>Comparative genomics reveals insights into cyanobacterial evolution and habitat adaptation.</title>
        <authorList>
            <person name="Chen M.Y."/>
            <person name="Teng W.K."/>
            <person name="Zhao L."/>
            <person name="Hu C.X."/>
            <person name="Zhou Y.K."/>
            <person name="Han B.P."/>
            <person name="Song L.R."/>
            <person name="Shu W.S."/>
        </authorList>
    </citation>
    <scope>NUCLEOTIDE SEQUENCE [LARGE SCALE GENOMIC DNA]</scope>
    <source>
        <strain evidence="1 2">FACHB-159</strain>
    </source>
</reference>
<dbReference type="EMBL" id="JACJTU010000062">
    <property type="protein sequence ID" value="MBD2738912.1"/>
    <property type="molecule type" value="Genomic_DNA"/>
</dbReference>
<gene>
    <name evidence="1" type="ORF">H6H03_34445</name>
</gene>